<dbReference type="Gene3D" id="1.10.8.270">
    <property type="entry name" value="putative rabgap domain of human tbc1 domain family member 14 like domains"/>
    <property type="match status" value="1"/>
</dbReference>
<dbReference type="InterPro" id="IPR035969">
    <property type="entry name" value="Rab-GAP_TBC_sf"/>
</dbReference>
<keyword evidence="6" id="KW-1185">Reference proteome</keyword>
<keyword evidence="1" id="KW-0479">Metal-binding</keyword>
<dbReference type="InterPro" id="IPR011993">
    <property type="entry name" value="PH-like_dom_sf"/>
</dbReference>
<dbReference type="GO" id="GO:0046872">
    <property type="term" value="F:metal ion binding"/>
    <property type="evidence" value="ECO:0007669"/>
    <property type="project" value="UniProtKB-KW"/>
</dbReference>
<evidence type="ECO:0000313" key="5">
    <source>
        <dbReference type="EMBL" id="KAF0725414.1"/>
    </source>
</evidence>
<dbReference type="VEuPathDB" id="FungiDB:AeMF1_004282"/>
<dbReference type="SUPFAM" id="SSF50729">
    <property type="entry name" value="PH domain-like"/>
    <property type="match status" value="2"/>
</dbReference>
<reference evidence="5 6" key="1">
    <citation type="submission" date="2019-07" db="EMBL/GenBank/DDBJ databases">
        <title>Genomics analysis of Aphanomyces spp. identifies a new class of oomycete effector associated with host adaptation.</title>
        <authorList>
            <person name="Gaulin E."/>
        </authorList>
    </citation>
    <scope>NUCLEOTIDE SEQUENCE [LARGE SCALE GENOMIC DNA]</scope>
    <source>
        <strain evidence="5 6">ATCC 201684</strain>
    </source>
</reference>
<protein>
    <recommendedName>
        <fullName evidence="7">PH domain-containing protein</fullName>
    </recommendedName>
</protein>
<dbReference type="EMBL" id="VJMJ01000243">
    <property type="protein sequence ID" value="KAF0725414.1"/>
    <property type="molecule type" value="Genomic_DNA"/>
</dbReference>
<dbReference type="PANTHER" id="PTHR23180:SF160">
    <property type="entry name" value="ADP-RIBOSYLATION FACTOR GTPASE-ACTIVATING PROTEIN EFFECTOR PROTEIN 1"/>
    <property type="match status" value="1"/>
</dbReference>
<dbReference type="SMART" id="SM00233">
    <property type="entry name" value="PH"/>
    <property type="match status" value="2"/>
</dbReference>
<feature type="domain" description="PH" evidence="3">
    <location>
        <begin position="1"/>
        <end position="108"/>
    </location>
</feature>
<dbReference type="AlphaFoldDB" id="A0A6G0WFU8"/>
<evidence type="ECO:0000259" key="4">
    <source>
        <dbReference type="PROSITE" id="PS50086"/>
    </source>
</evidence>
<sequence length="731" mass="80568">MEGNLHVRAKNMNVWKKRRFVLSGSILQYFSLKKTQKGMLGNFSALGLKKKEDHIFELVQCSIKTVHEYLSSRQYSFQIASASFFLLLHAESHTEMLEWVTRLQQAAQNSTIHRNLRRTNSSHLLSPSSAMIKVVAQSQEDDIHDFSVTHRPTIHTIVSVCRQAGDYLIVQRPISVEGKQLSRGSILIAVNGNSAQRFHHDQPLPATLQFLRCQRKSGVLKSQSYEALGQMLKITTRGTAIMGWKDLTYEIDGDLFECVRQPVTSSKWGQSLLQESTKTSLSLAGASVRLVHEVLSGRPFCFLLSNPSSSLLLQAASDDDLVDWMGALVHAIDLANGVVVGGGVSQSPMMSAATSSSLATTFFPQNGIQRNLHARQDSIFGPSKPSTSAQLSASELVDMLCFCQREGRYTEALQMLTQYTGSRALYWPHIFGWALPQPSTQHQIAALAMQRISDEDVTQLQKDVPRTASWLAGSEGAPPSTVQASSERLAALQTVLHAFIASNSTSTSYLQGMNGIAFVLLEVFSDDVACVFRFLHGVVHGILPTIFETQVDAASNALVQTGVQLESMVVSYLPALSLVFEQVGLPVFLLAYKWFPTLFSDVSLQANRRHNQLKYVTLLVAWDVCMLLGIEGIYCVALALFAASDHAIRALPSPCLAEDVSSAFTNVLAQLTPQELVLHVCEVVETCQHPLLLQMRDSHHRNLHVVKVRNLDTGQVFGVGANAKLVPLEDI</sequence>
<dbReference type="InterPro" id="IPR045258">
    <property type="entry name" value="ACAP1/2/3-like"/>
</dbReference>
<dbReference type="PROSITE" id="PS50003">
    <property type="entry name" value="PH_DOMAIN"/>
    <property type="match status" value="2"/>
</dbReference>
<evidence type="ECO:0000313" key="6">
    <source>
        <dbReference type="Proteomes" id="UP000481153"/>
    </source>
</evidence>
<gene>
    <name evidence="5" type="ORF">Ae201684_016185</name>
</gene>
<dbReference type="SUPFAM" id="SSF47923">
    <property type="entry name" value="Ypt/Rab-GAP domain of gyp1p"/>
    <property type="match status" value="2"/>
</dbReference>
<evidence type="ECO:0000256" key="2">
    <source>
        <dbReference type="ARBA" id="ARBA00022833"/>
    </source>
</evidence>
<name>A0A6G0WFU8_9STRA</name>
<proteinExistence type="predicted"/>
<dbReference type="InterPro" id="IPR001849">
    <property type="entry name" value="PH_domain"/>
</dbReference>
<feature type="domain" description="Rab-GAP TBC" evidence="4">
    <location>
        <begin position="417"/>
        <end position="629"/>
    </location>
</feature>
<evidence type="ECO:0000259" key="3">
    <source>
        <dbReference type="PROSITE" id="PS50003"/>
    </source>
</evidence>
<evidence type="ECO:0008006" key="7">
    <source>
        <dbReference type="Google" id="ProtNLM"/>
    </source>
</evidence>
<comment type="caution">
    <text evidence="5">The sequence shown here is derived from an EMBL/GenBank/DDBJ whole genome shotgun (WGS) entry which is preliminary data.</text>
</comment>
<feature type="domain" description="PH" evidence="3">
    <location>
        <begin position="224"/>
        <end position="333"/>
    </location>
</feature>
<dbReference type="InterPro" id="IPR000195">
    <property type="entry name" value="Rab-GAP-TBC_dom"/>
</dbReference>
<dbReference type="Gene3D" id="2.30.29.30">
    <property type="entry name" value="Pleckstrin-homology domain (PH domain)/Phosphotyrosine-binding domain (PTB)"/>
    <property type="match status" value="2"/>
</dbReference>
<organism evidence="5 6">
    <name type="scientific">Aphanomyces euteiches</name>
    <dbReference type="NCBI Taxonomy" id="100861"/>
    <lineage>
        <taxon>Eukaryota</taxon>
        <taxon>Sar</taxon>
        <taxon>Stramenopiles</taxon>
        <taxon>Oomycota</taxon>
        <taxon>Saprolegniomycetes</taxon>
        <taxon>Saprolegniales</taxon>
        <taxon>Verrucalvaceae</taxon>
        <taxon>Aphanomyces</taxon>
    </lineage>
</organism>
<accession>A0A6G0WFU8</accession>
<dbReference type="Proteomes" id="UP000481153">
    <property type="component" value="Unassembled WGS sequence"/>
</dbReference>
<dbReference type="PANTHER" id="PTHR23180">
    <property type="entry name" value="CENTAURIN/ARF"/>
    <property type="match status" value="1"/>
</dbReference>
<dbReference type="Pfam" id="PF00566">
    <property type="entry name" value="RabGAP-TBC"/>
    <property type="match status" value="1"/>
</dbReference>
<keyword evidence="2" id="KW-0862">Zinc</keyword>
<dbReference type="Gene3D" id="1.10.472.80">
    <property type="entry name" value="Ypt/Rab-GAP domain of gyp1p, domain 3"/>
    <property type="match status" value="1"/>
</dbReference>
<evidence type="ECO:0000256" key="1">
    <source>
        <dbReference type="ARBA" id="ARBA00022723"/>
    </source>
</evidence>
<dbReference type="PROSITE" id="PS50086">
    <property type="entry name" value="TBC_RABGAP"/>
    <property type="match status" value="1"/>
</dbReference>
<dbReference type="Pfam" id="PF00169">
    <property type="entry name" value="PH"/>
    <property type="match status" value="2"/>
</dbReference>
<dbReference type="GO" id="GO:0005096">
    <property type="term" value="F:GTPase activator activity"/>
    <property type="evidence" value="ECO:0007669"/>
    <property type="project" value="InterPro"/>
</dbReference>